<feature type="transmembrane region" description="Helical" evidence="2">
    <location>
        <begin position="12"/>
        <end position="31"/>
    </location>
</feature>
<dbReference type="STRING" id="229919.GCA_001050195_02089"/>
<dbReference type="Proteomes" id="UP000264141">
    <property type="component" value="Unassembled WGS sequence"/>
</dbReference>
<evidence type="ECO:0000256" key="1">
    <source>
        <dbReference type="SAM" id="MobiDB-lite"/>
    </source>
</evidence>
<proteinExistence type="predicted"/>
<dbReference type="EMBL" id="DPBP01000022">
    <property type="protein sequence ID" value="HCE17221.1"/>
    <property type="molecule type" value="Genomic_DNA"/>
</dbReference>
<dbReference type="AlphaFoldDB" id="A0A3D1JF48"/>
<keyword evidence="2" id="KW-0472">Membrane</keyword>
<keyword evidence="2" id="KW-0812">Transmembrane</keyword>
<name>A0A3D1JF48_9CHLR</name>
<organism evidence="3 4">
    <name type="scientific">Anaerolinea thermolimosa</name>
    <dbReference type="NCBI Taxonomy" id="229919"/>
    <lineage>
        <taxon>Bacteria</taxon>
        <taxon>Bacillati</taxon>
        <taxon>Chloroflexota</taxon>
        <taxon>Anaerolineae</taxon>
        <taxon>Anaerolineales</taxon>
        <taxon>Anaerolineaceae</taxon>
        <taxon>Anaerolinea</taxon>
    </lineage>
</organism>
<protein>
    <recommendedName>
        <fullName evidence="5">Band 7 domain-containing protein</fullName>
    </recommendedName>
</protein>
<accession>A0A3D1JF48</accession>
<sequence length="556" mass="63015">MYIEEASNKRRRLIISGTIIVLALLFIVLFWRELSDFFAIFLGSPGGLTEARLESTGKLGYQLLEFLVFFGFWVILISQQALLPVSTARERLRAAFQFLVFILGQHGQAVFVKDGRVLSTKEDNRDGPGVAVVDFNSAIVLEERLPPPGIGSGFDSLMHRLMWSLGLADRAESPRVMGPGIVFLRPRERIKTAVDLRRQFRVIKDVTGYTRNGIEVSANVWSIFTIGQEPDVVQVSYDGEHRPENLRVLLFEKLPDGHLRLISMSDELDRLDRQEIHHFFHVLEYTHAVKPYTPLPEPSALPVFNRERVFAAAYAEARGEDENPRPWTELPTRLAASIFREIISQVSYDDLYQPGSILPLPLNRYKARLRQTMRNNGLLSFRLVFLASGEPFSVRRVYREADLIVSEVRPLMNSKILRDRGIKVIASGFGDITPVSEAVYRHRLESWRAPWQRDAEIISAARELEASRIRARARALAQQDLVAHLKQIYQTTSHQEVLAVRLMQAFDRVASDPQTRQLLPGNTLDLMKHAHQLLSMGEINPPPPPQPPDLPQGGGA</sequence>
<reference evidence="3 4" key="1">
    <citation type="journal article" date="2018" name="Nat. Biotechnol.">
        <title>A standardized bacterial taxonomy based on genome phylogeny substantially revises the tree of life.</title>
        <authorList>
            <person name="Parks D.H."/>
            <person name="Chuvochina M."/>
            <person name="Waite D.W."/>
            <person name="Rinke C."/>
            <person name="Skarshewski A."/>
            <person name="Chaumeil P.A."/>
            <person name="Hugenholtz P."/>
        </authorList>
    </citation>
    <scope>NUCLEOTIDE SEQUENCE [LARGE SCALE GENOMIC DNA]</scope>
    <source>
        <strain evidence="3">UBA8781</strain>
    </source>
</reference>
<comment type="caution">
    <text evidence="3">The sequence shown here is derived from an EMBL/GenBank/DDBJ whole genome shotgun (WGS) entry which is preliminary data.</text>
</comment>
<evidence type="ECO:0000313" key="4">
    <source>
        <dbReference type="Proteomes" id="UP000264141"/>
    </source>
</evidence>
<evidence type="ECO:0008006" key="5">
    <source>
        <dbReference type="Google" id="ProtNLM"/>
    </source>
</evidence>
<dbReference type="RefSeq" id="WP_062193235.1">
    <property type="nucleotide sequence ID" value="NZ_DF967965.1"/>
</dbReference>
<dbReference type="OrthoDB" id="149939at2"/>
<feature type="compositionally biased region" description="Pro residues" evidence="1">
    <location>
        <begin position="540"/>
        <end position="550"/>
    </location>
</feature>
<keyword evidence="2" id="KW-1133">Transmembrane helix</keyword>
<evidence type="ECO:0000313" key="3">
    <source>
        <dbReference type="EMBL" id="HCE17221.1"/>
    </source>
</evidence>
<feature type="region of interest" description="Disordered" evidence="1">
    <location>
        <begin position="535"/>
        <end position="556"/>
    </location>
</feature>
<gene>
    <name evidence="3" type="ORF">DEQ80_05125</name>
</gene>
<evidence type="ECO:0000256" key="2">
    <source>
        <dbReference type="SAM" id="Phobius"/>
    </source>
</evidence>